<dbReference type="InterPro" id="IPR004408">
    <property type="entry name" value="Biotin_CoA_COase_ligase"/>
</dbReference>
<dbReference type="SUPFAM" id="SSF55681">
    <property type="entry name" value="Class II aaRS and biotin synthetases"/>
    <property type="match status" value="1"/>
</dbReference>
<name>A0A4P7W287_9BACT</name>
<protein>
    <submittedName>
        <fullName evidence="3">Biotin--[acetyl-CoA-carboxylase] ligase</fullName>
        <ecNumber evidence="3">6.3.4.15</ecNumber>
    </submittedName>
</protein>
<dbReference type="InterPro" id="IPR045864">
    <property type="entry name" value="aa-tRNA-synth_II/BPL/LPL"/>
</dbReference>
<sequence>MRLIELDESPSTNSYLAGIAHASSHGTVVCAHTQTAGRGQRGNSWEAAPGENITMSILLKPEGLHPSRQFIISEAVSLAIVNVLRRHLPGHDVRIKWPNDIYIGDGKICGILIENSISPTNINHSIAGIGINVNQTIFLSDAPNPVSMAQFAGKKFDISQLTVEFSKEILHEVDSATEAALNDSADSLGEKYFNALWRTDSFYPYVDNLRHERIDARIVSVASDGIITLCLRTGEHRSYAFKEISAVVKESLL</sequence>
<dbReference type="EMBL" id="CP039396">
    <property type="protein sequence ID" value="QCD42033.1"/>
    <property type="molecule type" value="Genomic_DNA"/>
</dbReference>
<dbReference type="PANTHER" id="PTHR12835">
    <property type="entry name" value="BIOTIN PROTEIN LIGASE"/>
    <property type="match status" value="1"/>
</dbReference>
<dbReference type="Pfam" id="PF03099">
    <property type="entry name" value="BPL_LplA_LipB"/>
    <property type="match status" value="1"/>
</dbReference>
<dbReference type="AlphaFoldDB" id="A0A4P7W287"/>
<dbReference type="InterPro" id="IPR004143">
    <property type="entry name" value="BPL_LPL_catalytic"/>
</dbReference>
<proteinExistence type="predicted"/>
<evidence type="ECO:0000259" key="2">
    <source>
        <dbReference type="PROSITE" id="PS51733"/>
    </source>
</evidence>
<accession>A0A4P7W287</accession>
<dbReference type="KEGG" id="ddb:E7747_06940"/>
<organism evidence="3 4">
    <name type="scientific">Duncaniella dubosii</name>
    <dbReference type="NCBI Taxonomy" id="2518971"/>
    <lineage>
        <taxon>Bacteria</taxon>
        <taxon>Pseudomonadati</taxon>
        <taxon>Bacteroidota</taxon>
        <taxon>Bacteroidia</taxon>
        <taxon>Bacteroidales</taxon>
        <taxon>Muribaculaceae</taxon>
        <taxon>Duncaniella</taxon>
    </lineage>
</organism>
<dbReference type="CDD" id="cd16442">
    <property type="entry name" value="BPL"/>
    <property type="match status" value="1"/>
</dbReference>
<keyword evidence="1 3" id="KW-0436">Ligase</keyword>
<dbReference type="PANTHER" id="PTHR12835:SF5">
    <property type="entry name" value="BIOTIN--PROTEIN LIGASE"/>
    <property type="match status" value="1"/>
</dbReference>
<dbReference type="EC" id="6.3.4.15" evidence="3"/>
<evidence type="ECO:0000313" key="4">
    <source>
        <dbReference type="Proteomes" id="UP000297149"/>
    </source>
</evidence>
<dbReference type="Gene3D" id="3.30.930.10">
    <property type="entry name" value="Bira Bifunctional Protein, Domain 2"/>
    <property type="match status" value="1"/>
</dbReference>
<dbReference type="Proteomes" id="UP000297149">
    <property type="component" value="Chromosome"/>
</dbReference>
<dbReference type="GO" id="GO:0004077">
    <property type="term" value="F:biotin--[biotin carboxyl-carrier protein] ligase activity"/>
    <property type="evidence" value="ECO:0007669"/>
    <property type="project" value="UniProtKB-EC"/>
</dbReference>
<keyword evidence="4" id="KW-1185">Reference proteome</keyword>
<dbReference type="NCBIfam" id="TIGR00121">
    <property type="entry name" value="birA_ligase"/>
    <property type="match status" value="1"/>
</dbReference>
<dbReference type="PROSITE" id="PS51733">
    <property type="entry name" value="BPL_LPL_CATALYTIC"/>
    <property type="match status" value="1"/>
</dbReference>
<dbReference type="RefSeq" id="WP_123613516.1">
    <property type="nucleotide sequence ID" value="NZ_CAXHQF010000001.1"/>
</dbReference>
<dbReference type="GO" id="GO:0005737">
    <property type="term" value="C:cytoplasm"/>
    <property type="evidence" value="ECO:0007669"/>
    <property type="project" value="TreeGrafter"/>
</dbReference>
<gene>
    <name evidence="3" type="ORF">E7747_06940</name>
</gene>
<evidence type="ECO:0000313" key="3">
    <source>
        <dbReference type="EMBL" id="QCD42033.1"/>
    </source>
</evidence>
<feature type="domain" description="BPL/LPL catalytic" evidence="2">
    <location>
        <begin position="1"/>
        <end position="177"/>
    </location>
</feature>
<evidence type="ECO:0000256" key="1">
    <source>
        <dbReference type="ARBA" id="ARBA00022598"/>
    </source>
</evidence>
<reference evidence="4" key="1">
    <citation type="submission" date="2019-02" db="EMBL/GenBank/DDBJ databases">
        <title>Isolation and identification of novel species under the genus Muribaculum.</title>
        <authorList>
            <person name="Miyake S."/>
            <person name="Ding Y."/>
            <person name="Low A."/>
            <person name="Soh M."/>
            <person name="Seedorf H."/>
        </authorList>
    </citation>
    <scope>NUCLEOTIDE SEQUENCE [LARGE SCALE GENOMIC DNA]</scope>
    <source>
        <strain evidence="4">H5</strain>
    </source>
</reference>